<dbReference type="AlphaFoldDB" id="A0A370F8E4"/>
<dbReference type="InterPro" id="IPR054075">
    <property type="entry name" value="Gp53-like_C"/>
</dbReference>
<proteinExistence type="predicted"/>
<dbReference type="OrthoDB" id="8613813at2"/>
<comment type="caution">
    <text evidence="2">The sequence shown here is derived from an EMBL/GenBank/DDBJ whole genome shotgun (WGS) entry which is preliminary data.</text>
</comment>
<reference evidence="2 3" key="1">
    <citation type="submission" date="2018-07" db="EMBL/GenBank/DDBJ databases">
        <title>Genomic Encyclopedia of Type Strains, Phase IV (KMG-IV): sequencing the most valuable type-strain genomes for metagenomic binning, comparative biology and taxonomic classification.</title>
        <authorList>
            <person name="Goeker M."/>
        </authorList>
    </citation>
    <scope>NUCLEOTIDE SEQUENCE [LARGE SCALE GENOMIC DNA]</scope>
    <source>
        <strain evidence="2 3">DSM 21352</strain>
    </source>
</reference>
<dbReference type="RefSeq" id="WP_114804235.1">
    <property type="nucleotide sequence ID" value="NZ_QQAV01000010.1"/>
</dbReference>
<evidence type="ECO:0000259" key="1">
    <source>
        <dbReference type="Pfam" id="PF21882"/>
    </source>
</evidence>
<dbReference type="Gene3D" id="2.60.40.3940">
    <property type="match status" value="1"/>
</dbReference>
<accession>A0A370F8E4</accession>
<evidence type="ECO:0000313" key="2">
    <source>
        <dbReference type="EMBL" id="RDI20725.1"/>
    </source>
</evidence>
<dbReference type="EMBL" id="QQAV01000010">
    <property type="protein sequence ID" value="RDI20725.1"/>
    <property type="molecule type" value="Genomic_DNA"/>
</dbReference>
<dbReference type="Pfam" id="PF21882">
    <property type="entry name" value="Gp53-like_C"/>
    <property type="match status" value="1"/>
</dbReference>
<feature type="domain" description="Putative tail fiber protein gp53-like C-terminal" evidence="1">
    <location>
        <begin position="450"/>
        <end position="533"/>
    </location>
</feature>
<sequence>MAILFKLTDAGRAALVNAGHTGTNARTLVSVGLTAQAFAPAANLAALPGEFKRLATIAGDVVAGDTIHVTIRDDGPDTYTVRGFGLWLDNGTLLGTYGQAEPIVEKSAAGIMMLATDLRVLDGSADISTLQFGQTSFINPPATTERLGVIEIATDAEADEGTDDVRAITPRTLALGLARKAQAARKLIAGTGLTGGGDLTADRTLTLADTTVAAGNYGSATAAPTFTVDAQGRLTAAGTVTITPAWGSITGKPTTVAGYGITDAALAARKLIAGTGLAGGGDLSADRTLTLADTAVAAGNYGSATTAPTFTVDAQGRLTAANSVTITPAWGSITGKPTTLAGYGITDAAPAARKLTAGTGLAGGGDFTADRTLALANTAVAAGNYGSATAAPTFTVDAQGRLTAAGSVTITPAWASVTAKPTTLDGYGITDAMRSNAMDERQLAGSGWQRLPGGLIVIWGSAVSQGGYTRAWFPRTFPTACFQVICSTQNSSNQGYAVESHSFGSEGFMFAVLIGADTNYAWGISVSYVAFGY</sequence>
<dbReference type="Proteomes" id="UP000255265">
    <property type="component" value="Unassembled WGS sequence"/>
</dbReference>
<keyword evidence="3" id="KW-1185">Reference proteome</keyword>
<organism evidence="2 3">
    <name type="scientific">Pseudacidovorax intermedius</name>
    <dbReference type="NCBI Taxonomy" id="433924"/>
    <lineage>
        <taxon>Bacteria</taxon>
        <taxon>Pseudomonadati</taxon>
        <taxon>Pseudomonadota</taxon>
        <taxon>Betaproteobacteria</taxon>
        <taxon>Burkholderiales</taxon>
        <taxon>Comamonadaceae</taxon>
        <taxon>Pseudacidovorax</taxon>
    </lineage>
</organism>
<gene>
    <name evidence="2" type="ORF">DFR41_110133</name>
</gene>
<protein>
    <recommendedName>
        <fullName evidence="1">Putative tail fiber protein gp53-like C-terminal domain-containing protein</fullName>
    </recommendedName>
</protein>
<name>A0A370F8E4_9BURK</name>
<evidence type="ECO:0000313" key="3">
    <source>
        <dbReference type="Proteomes" id="UP000255265"/>
    </source>
</evidence>